<sequence>MLATNLVVVEAKRESCTDNAMAQLAACMRIVHTTCKESKENCVVYGASSARRTLRFCRIDNAGVFVERASRVKFPAQRIYSIMQSLLQAAAHSSPTPMKDPMEKGPYWIGSFLPGRCRHGGMRSHRSLASVLCLICLAVEVQRSQSQESSGIEKLLVHLPLSFSFHYLEINEQALDTEELEIKLERIPQLQTYVRELEYMLRQLEFYARYGDFLRKPVDFLTTLPIQEKSLVAKHSEKFEKRTDFGRRLWLGRNRTLCETHIGQQEMGRGTPDCFDFGASEKVSTTDLEEHRGGS</sequence>
<protein>
    <submittedName>
        <fullName evidence="1">Uncharacterized protein</fullName>
    </submittedName>
</protein>
<organism evidence="1 2">
    <name type="scientific">Amorphotheca resinae ATCC 22711</name>
    <dbReference type="NCBI Taxonomy" id="857342"/>
    <lineage>
        <taxon>Eukaryota</taxon>
        <taxon>Fungi</taxon>
        <taxon>Dikarya</taxon>
        <taxon>Ascomycota</taxon>
        <taxon>Pezizomycotina</taxon>
        <taxon>Leotiomycetes</taxon>
        <taxon>Helotiales</taxon>
        <taxon>Amorphothecaceae</taxon>
        <taxon>Amorphotheca</taxon>
    </lineage>
</organism>
<dbReference type="AlphaFoldDB" id="A0A2T3B668"/>
<keyword evidence="2" id="KW-1185">Reference proteome</keyword>
<reference evidence="1 2" key="1">
    <citation type="journal article" date="2018" name="New Phytol.">
        <title>Comparative genomics and transcriptomics depict ericoid mycorrhizal fungi as versatile saprotrophs and plant mutualists.</title>
        <authorList>
            <person name="Martino E."/>
            <person name="Morin E."/>
            <person name="Grelet G.A."/>
            <person name="Kuo A."/>
            <person name="Kohler A."/>
            <person name="Daghino S."/>
            <person name="Barry K.W."/>
            <person name="Cichocki N."/>
            <person name="Clum A."/>
            <person name="Dockter R.B."/>
            <person name="Hainaut M."/>
            <person name="Kuo R.C."/>
            <person name="LaButti K."/>
            <person name="Lindahl B.D."/>
            <person name="Lindquist E.A."/>
            <person name="Lipzen A."/>
            <person name="Khouja H.R."/>
            <person name="Magnuson J."/>
            <person name="Murat C."/>
            <person name="Ohm R.A."/>
            <person name="Singer S.W."/>
            <person name="Spatafora J.W."/>
            <person name="Wang M."/>
            <person name="Veneault-Fourrey C."/>
            <person name="Henrissat B."/>
            <person name="Grigoriev I.V."/>
            <person name="Martin F.M."/>
            <person name="Perotto S."/>
        </authorList>
    </citation>
    <scope>NUCLEOTIDE SEQUENCE [LARGE SCALE GENOMIC DNA]</scope>
    <source>
        <strain evidence="1 2">ATCC 22711</strain>
    </source>
</reference>
<evidence type="ECO:0000313" key="2">
    <source>
        <dbReference type="Proteomes" id="UP000241818"/>
    </source>
</evidence>
<gene>
    <name evidence="1" type="ORF">M430DRAFT_17821</name>
</gene>
<dbReference type="GeneID" id="36571823"/>
<dbReference type="RefSeq" id="XP_024722414.1">
    <property type="nucleotide sequence ID" value="XM_024863742.1"/>
</dbReference>
<accession>A0A2T3B668</accession>
<evidence type="ECO:0000313" key="1">
    <source>
        <dbReference type="EMBL" id="PSS22259.1"/>
    </source>
</evidence>
<dbReference type="InParanoid" id="A0A2T3B668"/>
<proteinExistence type="predicted"/>
<dbReference type="Proteomes" id="UP000241818">
    <property type="component" value="Unassembled WGS sequence"/>
</dbReference>
<dbReference type="OrthoDB" id="2103397at2759"/>
<name>A0A2T3B668_AMORE</name>
<dbReference type="EMBL" id="KZ679009">
    <property type="protein sequence ID" value="PSS22259.1"/>
    <property type="molecule type" value="Genomic_DNA"/>
</dbReference>